<feature type="domain" description="Histidine kinase" evidence="7">
    <location>
        <begin position="231"/>
        <end position="452"/>
    </location>
</feature>
<dbReference type="SMART" id="SM00388">
    <property type="entry name" value="HisKA"/>
    <property type="match status" value="1"/>
</dbReference>
<dbReference type="PROSITE" id="PS50110">
    <property type="entry name" value="RESPONSE_REGULATORY"/>
    <property type="match status" value="1"/>
</dbReference>
<keyword evidence="3 5" id="KW-0597">Phosphoprotein</keyword>
<evidence type="ECO:0000256" key="4">
    <source>
        <dbReference type="ARBA" id="ARBA00023012"/>
    </source>
</evidence>
<dbReference type="CDD" id="cd00082">
    <property type="entry name" value="HisKA"/>
    <property type="match status" value="1"/>
</dbReference>
<evidence type="ECO:0000256" key="5">
    <source>
        <dbReference type="PROSITE-ProRule" id="PRU00169"/>
    </source>
</evidence>
<dbReference type="InterPro" id="IPR003594">
    <property type="entry name" value="HATPase_dom"/>
</dbReference>
<dbReference type="SUPFAM" id="SSF55874">
    <property type="entry name" value="ATPase domain of HSP90 chaperone/DNA topoisomerase II/histidine kinase"/>
    <property type="match status" value="1"/>
</dbReference>
<dbReference type="FunFam" id="3.30.565.10:FF:000010">
    <property type="entry name" value="Sensor histidine kinase RcsC"/>
    <property type="match status" value="1"/>
</dbReference>
<evidence type="ECO:0000256" key="6">
    <source>
        <dbReference type="SAM" id="Phobius"/>
    </source>
</evidence>
<dbReference type="InterPro" id="IPR004358">
    <property type="entry name" value="Sig_transdc_His_kin-like_C"/>
</dbReference>
<dbReference type="PANTHER" id="PTHR45339:SF1">
    <property type="entry name" value="HYBRID SIGNAL TRANSDUCTION HISTIDINE KINASE J"/>
    <property type="match status" value="1"/>
</dbReference>
<dbReference type="Gene3D" id="3.30.565.10">
    <property type="entry name" value="Histidine kinase-like ATPase, C-terminal domain"/>
    <property type="match status" value="1"/>
</dbReference>
<keyword evidence="6" id="KW-1133">Transmembrane helix</keyword>
<dbReference type="InterPro" id="IPR036890">
    <property type="entry name" value="HATPase_C_sf"/>
</dbReference>
<dbReference type="SUPFAM" id="SSF52172">
    <property type="entry name" value="CheY-like"/>
    <property type="match status" value="1"/>
</dbReference>
<keyword evidence="6" id="KW-0472">Membrane</keyword>
<dbReference type="PRINTS" id="PR00344">
    <property type="entry name" value="BCTRLSENSOR"/>
</dbReference>
<dbReference type="AlphaFoldDB" id="A0A167K212"/>
<comment type="caution">
    <text evidence="9">The sequence shown here is derived from an EMBL/GenBank/DDBJ whole genome shotgun (WGS) entry which is preliminary data.</text>
</comment>
<feature type="domain" description="Response regulatory" evidence="8">
    <location>
        <begin position="477"/>
        <end position="591"/>
    </location>
</feature>
<dbReference type="SUPFAM" id="SSF47384">
    <property type="entry name" value="Homodimeric domain of signal transducing histidine kinase"/>
    <property type="match status" value="1"/>
</dbReference>
<feature type="modified residue" description="4-aspartylphosphate" evidence="5">
    <location>
        <position position="526"/>
    </location>
</feature>
<protein>
    <recommendedName>
        <fullName evidence="2">histidine kinase</fullName>
        <ecNumber evidence="2">2.7.13.3</ecNumber>
    </recommendedName>
</protein>
<sequence length="595" mass="66684">MEKKSSKALNTLRLNFSLVILIGLGLTLVSLFFYHKVETQWRYYSTNIYEVYYLHDDLVQHLGYGGFIHNFKNLVLRKDRARYEPELRKSIVEIKEIISTLERFEQYDNQSLKIIKSVVSEYEDNLSLALQLIDKGASSEEIDKAVQVDDTDALAALAKFHLDSRARINQEENQLSNNFVIAHTVNVISVMIFIGVLVLYFFRLKNAFEKEHILKLEAQKASQAKSDFLANMSHEVRTPLNGVMGSLQQLHSDLTREKDIETASIALQSCKNLLKIINDILDFSKVEANELSLDNIEFSLGKLIDNLNSDFSLSAKNKSISFTISIDSELKSSTWKGDPIRVQQVLNNLVSNAIKFTDNGGVTVEIYADDTKPSSMLVFKICDTGIGMSKEGLGNLFKRFQQADNSITRRFGGTGLGMSITDNLIELMNGEIVVNSQEGKGTNVVVSLPLIKLQASKVGHIKNVENKVVVPVLAEKHILVAEDDPINIRVITAMLEKTKAHVSIAKNGIEAVEAFRKNVPDLVLMDIQMPKMSGIQACELIRQENKSLPVIALTANVMKSDIELYSQSGFTTHVAKPIDQTLLYKSLSEHIKEEI</sequence>
<keyword evidence="4" id="KW-0902">Two-component regulatory system</keyword>
<feature type="transmembrane region" description="Helical" evidence="6">
    <location>
        <begin position="12"/>
        <end position="34"/>
    </location>
</feature>
<dbReference type="SMART" id="SM00448">
    <property type="entry name" value="REC"/>
    <property type="match status" value="1"/>
</dbReference>
<dbReference type="Gene3D" id="1.10.287.130">
    <property type="match status" value="1"/>
</dbReference>
<dbReference type="EMBL" id="AUYC01000035">
    <property type="protein sequence ID" value="KZN62002.1"/>
    <property type="molecule type" value="Genomic_DNA"/>
</dbReference>
<evidence type="ECO:0000259" key="7">
    <source>
        <dbReference type="PROSITE" id="PS50109"/>
    </source>
</evidence>
<reference evidence="9 10" key="1">
    <citation type="submission" date="2013-07" db="EMBL/GenBank/DDBJ databases">
        <title>Comparative Genomic and Metabolomic Analysis of Twelve Strains of Pseudoalteromonas luteoviolacea.</title>
        <authorList>
            <person name="Vynne N.G."/>
            <person name="Mansson M."/>
            <person name="Gram L."/>
        </authorList>
    </citation>
    <scope>NUCLEOTIDE SEQUENCE [LARGE SCALE GENOMIC DNA]</scope>
    <source>
        <strain evidence="9 10">CPMOR-1</strain>
    </source>
</reference>
<dbReference type="Proteomes" id="UP000076486">
    <property type="component" value="Unassembled WGS sequence"/>
</dbReference>
<dbReference type="CDD" id="cd17546">
    <property type="entry name" value="REC_hyHK_CKI1_RcsC-like"/>
    <property type="match status" value="1"/>
</dbReference>
<accession>A0A167K212</accession>
<dbReference type="Gene3D" id="3.40.50.2300">
    <property type="match status" value="1"/>
</dbReference>
<dbReference type="InterPro" id="IPR003661">
    <property type="entry name" value="HisK_dim/P_dom"/>
</dbReference>
<dbReference type="EC" id="2.7.13.3" evidence="2"/>
<dbReference type="Pfam" id="PF02518">
    <property type="entry name" value="HATPase_c"/>
    <property type="match status" value="1"/>
</dbReference>
<name>A0A167K212_9GAMM</name>
<keyword evidence="6" id="KW-0812">Transmembrane</keyword>
<comment type="catalytic activity">
    <reaction evidence="1">
        <text>ATP + protein L-histidine = ADP + protein N-phospho-L-histidine.</text>
        <dbReference type="EC" id="2.7.13.3"/>
    </reaction>
</comment>
<dbReference type="Pfam" id="PF00512">
    <property type="entry name" value="HisKA"/>
    <property type="match status" value="1"/>
</dbReference>
<dbReference type="PROSITE" id="PS50109">
    <property type="entry name" value="HIS_KIN"/>
    <property type="match status" value="1"/>
</dbReference>
<evidence type="ECO:0000313" key="10">
    <source>
        <dbReference type="Proteomes" id="UP000076486"/>
    </source>
</evidence>
<evidence type="ECO:0000256" key="2">
    <source>
        <dbReference type="ARBA" id="ARBA00012438"/>
    </source>
</evidence>
<evidence type="ECO:0000259" key="8">
    <source>
        <dbReference type="PROSITE" id="PS50110"/>
    </source>
</evidence>
<dbReference type="InterPro" id="IPR011006">
    <property type="entry name" value="CheY-like_superfamily"/>
</dbReference>
<evidence type="ECO:0000313" key="9">
    <source>
        <dbReference type="EMBL" id="KZN62002.1"/>
    </source>
</evidence>
<proteinExistence type="predicted"/>
<dbReference type="RefSeq" id="WP_063368667.1">
    <property type="nucleotide sequence ID" value="NZ_AUYC01000035.1"/>
</dbReference>
<dbReference type="PANTHER" id="PTHR45339">
    <property type="entry name" value="HYBRID SIGNAL TRANSDUCTION HISTIDINE KINASE J"/>
    <property type="match status" value="1"/>
</dbReference>
<dbReference type="PATRIC" id="fig|1365248.3.peg.3249"/>
<dbReference type="CDD" id="cd16922">
    <property type="entry name" value="HATPase_EvgS-ArcB-TorS-like"/>
    <property type="match status" value="1"/>
</dbReference>
<dbReference type="InterPro" id="IPR036097">
    <property type="entry name" value="HisK_dim/P_sf"/>
</dbReference>
<feature type="transmembrane region" description="Helical" evidence="6">
    <location>
        <begin position="180"/>
        <end position="202"/>
    </location>
</feature>
<evidence type="ECO:0000256" key="1">
    <source>
        <dbReference type="ARBA" id="ARBA00000085"/>
    </source>
</evidence>
<gene>
    <name evidence="9" type="ORF">N473_20890</name>
</gene>
<organism evidence="9 10">
    <name type="scientific">Pseudoalteromonas luteoviolacea CPMOR-1</name>
    <dbReference type="NCBI Taxonomy" id="1365248"/>
    <lineage>
        <taxon>Bacteria</taxon>
        <taxon>Pseudomonadati</taxon>
        <taxon>Pseudomonadota</taxon>
        <taxon>Gammaproteobacteria</taxon>
        <taxon>Alteromonadales</taxon>
        <taxon>Pseudoalteromonadaceae</taxon>
        <taxon>Pseudoalteromonas</taxon>
    </lineage>
</organism>
<dbReference type="InterPro" id="IPR001789">
    <property type="entry name" value="Sig_transdc_resp-reg_receiver"/>
</dbReference>
<dbReference type="InterPro" id="IPR005467">
    <property type="entry name" value="His_kinase_dom"/>
</dbReference>
<dbReference type="Pfam" id="PF00072">
    <property type="entry name" value="Response_reg"/>
    <property type="match status" value="1"/>
</dbReference>
<dbReference type="SMART" id="SM00387">
    <property type="entry name" value="HATPase_c"/>
    <property type="match status" value="1"/>
</dbReference>
<evidence type="ECO:0000256" key="3">
    <source>
        <dbReference type="ARBA" id="ARBA00022553"/>
    </source>
</evidence>
<dbReference type="GO" id="GO:0000155">
    <property type="term" value="F:phosphorelay sensor kinase activity"/>
    <property type="evidence" value="ECO:0007669"/>
    <property type="project" value="InterPro"/>
</dbReference>